<sequence length="369" mass="41956">MLKKGKMKLVLIFSIILVLMFFSIRMAEGQRDSSSEIQEKLAGISEEERQILQNLFTIAQEIKEIEKEEERIGLEKDTILEEIEALKGAVENEEIAYEKKKTVLKEVLKTYQKRGPGTYLEIMLDADSLTTLIRRINALRDLTRNTGELLDGMEASREKLSVEKTKLDEKLILLEEKQNAARESLNKKVQLMKEQEAYLNSLNDEKEHYQAQLANVQQMWDELKSLFSKISDEFSSMTKADKLPSNAIKTSITLFGIKGSIEEETFNNIIKENPSLLGMTLRFYPGRVDMNLPKKNLVLSGKFVILEGNILKFDVKEGSFYGMPLGSGAIEELMQEGYPTMNLKPLVGGNVLKSIELSEGKLEFLVMPK</sequence>
<dbReference type="Proteomes" id="UP000579281">
    <property type="component" value="Unassembled WGS sequence"/>
</dbReference>
<dbReference type="InterPro" id="IPR057309">
    <property type="entry name" value="PcsB_CC"/>
</dbReference>
<comment type="caution">
    <text evidence="4">The sequence shown here is derived from an EMBL/GenBank/DDBJ whole genome shotgun (WGS) entry which is preliminary data.</text>
</comment>
<evidence type="ECO:0000256" key="2">
    <source>
        <dbReference type="SAM" id="Coils"/>
    </source>
</evidence>
<dbReference type="GO" id="GO:0016787">
    <property type="term" value="F:hydrolase activity"/>
    <property type="evidence" value="ECO:0007669"/>
    <property type="project" value="UniProtKB-KW"/>
</dbReference>
<evidence type="ECO:0000256" key="1">
    <source>
        <dbReference type="ARBA" id="ARBA00022729"/>
    </source>
</evidence>
<reference evidence="4 5" key="1">
    <citation type="submission" date="2020-08" db="EMBL/GenBank/DDBJ databases">
        <title>Genomic Encyclopedia of Type Strains, Phase IV (KMG-IV): sequencing the most valuable type-strain genomes for metagenomic binning, comparative biology and taxonomic classification.</title>
        <authorList>
            <person name="Goeker M."/>
        </authorList>
    </citation>
    <scope>NUCLEOTIDE SEQUENCE [LARGE SCALE GENOMIC DNA]</scope>
    <source>
        <strain evidence="4 5">DSM 103526</strain>
    </source>
</reference>
<keyword evidence="4" id="KW-0378">Hydrolase</keyword>
<evidence type="ECO:0000259" key="3">
    <source>
        <dbReference type="Pfam" id="PF24568"/>
    </source>
</evidence>
<keyword evidence="5" id="KW-1185">Reference proteome</keyword>
<dbReference type="AlphaFoldDB" id="A0A841KRT3"/>
<evidence type="ECO:0000313" key="5">
    <source>
        <dbReference type="Proteomes" id="UP000579281"/>
    </source>
</evidence>
<dbReference type="RefSeq" id="WP_184310664.1">
    <property type="nucleotide sequence ID" value="NZ_JACHEN010000012.1"/>
</dbReference>
<gene>
    <name evidence="4" type="ORF">HNQ80_002226</name>
</gene>
<dbReference type="Pfam" id="PF24568">
    <property type="entry name" value="CC_PcsB"/>
    <property type="match status" value="1"/>
</dbReference>
<name>A0A841KRT3_9FIRM</name>
<dbReference type="Gene3D" id="6.10.250.3150">
    <property type="match status" value="1"/>
</dbReference>
<keyword evidence="1" id="KW-0732">Signal</keyword>
<accession>A0A841KRT3</accession>
<protein>
    <submittedName>
        <fullName evidence="4">Peptidoglycan hydrolase CwlO-like protein</fullName>
    </submittedName>
</protein>
<organism evidence="4 5">
    <name type="scientific">Anaerosolibacter carboniphilus</name>
    <dbReference type="NCBI Taxonomy" id="1417629"/>
    <lineage>
        <taxon>Bacteria</taxon>
        <taxon>Bacillati</taxon>
        <taxon>Bacillota</taxon>
        <taxon>Clostridia</taxon>
        <taxon>Peptostreptococcales</taxon>
        <taxon>Thermotaleaceae</taxon>
        <taxon>Anaerosolibacter</taxon>
    </lineage>
</organism>
<proteinExistence type="predicted"/>
<feature type="domain" description="Peptidoglycan hydrolase PcsB coiled-coil" evidence="3">
    <location>
        <begin position="96"/>
        <end position="160"/>
    </location>
</feature>
<feature type="coiled-coil region" evidence="2">
    <location>
        <begin position="150"/>
        <end position="219"/>
    </location>
</feature>
<keyword evidence="2" id="KW-0175">Coiled coil</keyword>
<dbReference type="EMBL" id="JACHEN010000012">
    <property type="protein sequence ID" value="MBB6216127.1"/>
    <property type="molecule type" value="Genomic_DNA"/>
</dbReference>
<evidence type="ECO:0000313" key="4">
    <source>
        <dbReference type="EMBL" id="MBB6216127.1"/>
    </source>
</evidence>